<name>A0A085TYL9_9RHOB</name>
<dbReference type="InterPro" id="IPR042081">
    <property type="entry name" value="RNA_2'-PTrans_C"/>
</dbReference>
<dbReference type="InterPro" id="IPR002745">
    <property type="entry name" value="Ptrans_KptA/Tpt1"/>
</dbReference>
<reference evidence="3" key="1">
    <citation type="submission" date="2013-04" db="EMBL/GenBank/DDBJ databases">
        <title>Thioclava sp. 13D2W-2 Genome Sequencing.</title>
        <authorList>
            <person name="Lai Q."/>
            <person name="Li G."/>
            <person name="Shao Z."/>
        </authorList>
    </citation>
    <scope>NUCLEOTIDE SEQUENCE [LARGE SCALE GENOMIC DNA]</scope>
    <source>
        <strain evidence="3">13D2W-2</strain>
    </source>
</reference>
<dbReference type="AlphaFoldDB" id="A0A085TYL9"/>
<dbReference type="SUPFAM" id="SSF56399">
    <property type="entry name" value="ADP-ribosylation"/>
    <property type="match status" value="1"/>
</dbReference>
<dbReference type="EMBL" id="AQRC01000003">
    <property type="protein sequence ID" value="KFE35816.1"/>
    <property type="molecule type" value="Genomic_DNA"/>
</dbReference>
<comment type="caution">
    <text evidence="2">The sequence shown here is derived from an EMBL/GenBank/DDBJ whole genome shotgun (WGS) entry which is preliminary data.</text>
</comment>
<keyword evidence="2" id="KW-0808">Transferase</keyword>
<evidence type="ECO:0000313" key="3">
    <source>
        <dbReference type="Proteomes" id="UP000028607"/>
    </source>
</evidence>
<dbReference type="eggNOG" id="COG1859">
    <property type="taxonomic scope" value="Bacteria"/>
</dbReference>
<protein>
    <submittedName>
        <fullName evidence="2">2'-phosphotransferase</fullName>
    </submittedName>
</protein>
<dbReference type="Gene3D" id="3.20.170.30">
    <property type="match status" value="1"/>
</dbReference>
<gene>
    <name evidence="2" type="ORF">DW2_04285</name>
</gene>
<evidence type="ECO:0000313" key="2">
    <source>
        <dbReference type="EMBL" id="KFE35816.1"/>
    </source>
</evidence>
<sequence>MHLSPDPATASRVGERHGKPTVLRVDAGRMHADGYAFYRADNGVWLTEEVPASYLGFGMM</sequence>
<reference evidence="2 3" key="2">
    <citation type="journal article" date="2015" name="Antonie Van Leeuwenhoek">
        <title>Thioclava indica sp. nov., isolated from surface seawater of the Indian Ocean.</title>
        <authorList>
            <person name="Liu Y."/>
            <person name="Lai Q."/>
            <person name="Du J."/>
            <person name="Xu H."/>
            <person name="Jiang L."/>
            <person name="Shao Z."/>
        </authorList>
    </citation>
    <scope>NUCLEOTIDE SEQUENCE [LARGE SCALE GENOMIC DNA]</scope>
    <source>
        <strain evidence="2 3">13D2W-2</strain>
    </source>
</reference>
<dbReference type="SMR" id="A0A085TYL9"/>
<dbReference type="Proteomes" id="UP000028607">
    <property type="component" value="Unassembled WGS sequence"/>
</dbReference>
<evidence type="ECO:0000256" key="1">
    <source>
        <dbReference type="SAM" id="MobiDB-lite"/>
    </source>
</evidence>
<accession>A0A085TYL9</accession>
<feature type="region of interest" description="Disordered" evidence="1">
    <location>
        <begin position="1"/>
        <end position="21"/>
    </location>
</feature>
<dbReference type="GO" id="GO:0016740">
    <property type="term" value="F:transferase activity"/>
    <property type="evidence" value="ECO:0007669"/>
    <property type="project" value="UniProtKB-KW"/>
</dbReference>
<dbReference type="Pfam" id="PF01885">
    <property type="entry name" value="PTS_2-RNA"/>
    <property type="match status" value="1"/>
</dbReference>
<proteinExistence type="predicted"/>
<keyword evidence="3" id="KW-1185">Reference proteome</keyword>
<dbReference type="RefSeq" id="WP_272944420.1">
    <property type="nucleotide sequence ID" value="NZ_AQRC01000003.1"/>
</dbReference>
<organism evidence="2 3">
    <name type="scientific">Thioclava atlantica</name>
    <dbReference type="NCBI Taxonomy" id="1317124"/>
    <lineage>
        <taxon>Bacteria</taxon>
        <taxon>Pseudomonadati</taxon>
        <taxon>Pseudomonadota</taxon>
        <taxon>Alphaproteobacteria</taxon>
        <taxon>Rhodobacterales</taxon>
        <taxon>Paracoccaceae</taxon>
        <taxon>Thioclava</taxon>
    </lineage>
</organism>